<evidence type="ECO:0000256" key="5">
    <source>
        <dbReference type="ARBA" id="ARBA00023043"/>
    </source>
</evidence>
<sequence length="345" mass="38408">MVRQLLQHNADLVRVKGREYVTIQNETALHIALKYDNLEAFKFLVGWLLRKWPYWRKILEQKDVEGNTVLHIAVSRNQTLAVSRLLPLFTRFVNINEKNLEGNTALDILEGQRRQGVDNGEMRVILDRAGALKASSLPTVTSSHEHYLRPPGSCERAKIIFIGNQVMKGITVEKRNALLVVATLLVTVSYQAVITPPGGLWQDDLFDSNTTDVLRGSKDDLFKLNTTAPHRAGSATARRTGAFTIFMIFNSIIFLSSIVTMTVLVPPVGIVVGFVGSYYATTVITNIGNPSYVVRYKNLVSEENQSQPLTEIVAVDELRRPMPPKVSATGFSLYDAVDAYDNDGC</sequence>
<dbReference type="InterPro" id="IPR008395">
    <property type="entry name" value="Agenet-like_dom"/>
</dbReference>
<evidence type="ECO:0000313" key="11">
    <source>
        <dbReference type="Proteomes" id="UP000737018"/>
    </source>
</evidence>
<dbReference type="GO" id="GO:0005886">
    <property type="term" value="C:plasma membrane"/>
    <property type="evidence" value="ECO:0007669"/>
    <property type="project" value="TreeGrafter"/>
</dbReference>
<dbReference type="Proteomes" id="UP000737018">
    <property type="component" value="Unassembled WGS sequence"/>
</dbReference>
<keyword evidence="5" id="KW-0040">ANK repeat</keyword>
<dbReference type="AlphaFoldDB" id="A0A8J4RDW9"/>
<dbReference type="InterPro" id="IPR026961">
    <property type="entry name" value="PGG_dom"/>
</dbReference>
<dbReference type="PANTHER" id="PTHR24186">
    <property type="entry name" value="PROTEIN PHOSPHATASE 1 REGULATORY SUBUNIT"/>
    <property type="match status" value="1"/>
</dbReference>
<dbReference type="InterPro" id="IPR036770">
    <property type="entry name" value="Ankyrin_rpt-contain_sf"/>
</dbReference>
<evidence type="ECO:0000256" key="6">
    <source>
        <dbReference type="ARBA" id="ARBA00023136"/>
    </source>
</evidence>
<evidence type="ECO:0000256" key="2">
    <source>
        <dbReference type="ARBA" id="ARBA00022692"/>
    </source>
</evidence>
<dbReference type="Pfam" id="PF05641">
    <property type="entry name" value="Agenet"/>
    <property type="match status" value="1"/>
</dbReference>
<feature type="transmembrane region" description="Helical" evidence="7">
    <location>
        <begin position="270"/>
        <end position="288"/>
    </location>
</feature>
<feature type="domain" description="PGG" evidence="9">
    <location>
        <begin position="173"/>
        <end position="265"/>
    </location>
</feature>
<evidence type="ECO:0000256" key="7">
    <source>
        <dbReference type="SAM" id="Phobius"/>
    </source>
</evidence>
<name>A0A8J4RDW9_9ROSI</name>
<evidence type="ECO:0000259" key="9">
    <source>
        <dbReference type="Pfam" id="PF13962"/>
    </source>
</evidence>
<evidence type="ECO:0008006" key="12">
    <source>
        <dbReference type="Google" id="ProtNLM"/>
    </source>
</evidence>
<dbReference type="Pfam" id="PF13962">
    <property type="entry name" value="PGG"/>
    <property type="match status" value="1"/>
</dbReference>
<evidence type="ECO:0000256" key="3">
    <source>
        <dbReference type="ARBA" id="ARBA00022737"/>
    </source>
</evidence>
<reference evidence="10" key="1">
    <citation type="submission" date="2020-03" db="EMBL/GenBank/DDBJ databases">
        <title>Castanea mollissima Vanexum genome sequencing.</title>
        <authorList>
            <person name="Staton M."/>
        </authorList>
    </citation>
    <scope>NUCLEOTIDE SEQUENCE</scope>
    <source>
        <tissue evidence="10">Leaf</tissue>
    </source>
</reference>
<dbReference type="OrthoDB" id="1111304at2759"/>
<evidence type="ECO:0000256" key="1">
    <source>
        <dbReference type="ARBA" id="ARBA00004141"/>
    </source>
</evidence>
<keyword evidence="3" id="KW-0677">Repeat</keyword>
<comment type="caution">
    <text evidence="10">The sequence shown here is derived from an EMBL/GenBank/DDBJ whole genome shotgun (WGS) entry which is preliminary data.</text>
</comment>
<evidence type="ECO:0000256" key="4">
    <source>
        <dbReference type="ARBA" id="ARBA00022989"/>
    </source>
</evidence>
<evidence type="ECO:0000259" key="8">
    <source>
        <dbReference type="Pfam" id="PF05641"/>
    </source>
</evidence>
<dbReference type="PANTHER" id="PTHR24186:SF37">
    <property type="entry name" value="PGG DOMAIN-CONTAINING PROTEIN"/>
    <property type="match status" value="1"/>
</dbReference>
<evidence type="ECO:0000313" key="10">
    <source>
        <dbReference type="EMBL" id="KAF3968490.1"/>
    </source>
</evidence>
<keyword evidence="6 7" id="KW-0472">Membrane</keyword>
<dbReference type="Gene3D" id="1.25.40.20">
    <property type="entry name" value="Ankyrin repeat-containing domain"/>
    <property type="match status" value="1"/>
</dbReference>
<feature type="domain" description="Agenet-like" evidence="8">
    <location>
        <begin position="273"/>
        <end position="324"/>
    </location>
</feature>
<keyword evidence="2 7" id="KW-0812">Transmembrane</keyword>
<keyword evidence="11" id="KW-1185">Reference proteome</keyword>
<gene>
    <name evidence="10" type="ORF">CMV_007619</name>
</gene>
<accession>A0A8J4RDW9</accession>
<dbReference type="EMBL" id="JRKL02000764">
    <property type="protein sequence ID" value="KAF3968490.1"/>
    <property type="molecule type" value="Genomic_DNA"/>
</dbReference>
<dbReference type="SUPFAM" id="SSF48403">
    <property type="entry name" value="Ankyrin repeat"/>
    <property type="match status" value="1"/>
</dbReference>
<keyword evidence="4 7" id="KW-1133">Transmembrane helix</keyword>
<organism evidence="10 11">
    <name type="scientific">Castanea mollissima</name>
    <name type="common">Chinese chestnut</name>
    <dbReference type="NCBI Taxonomy" id="60419"/>
    <lineage>
        <taxon>Eukaryota</taxon>
        <taxon>Viridiplantae</taxon>
        <taxon>Streptophyta</taxon>
        <taxon>Embryophyta</taxon>
        <taxon>Tracheophyta</taxon>
        <taxon>Spermatophyta</taxon>
        <taxon>Magnoliopsida</taxon>
        <taxon>eudicotyledons</taxon>
        <taxon>Gunneridae</taxon>
        <taxon>Pentapetalae</taxon>
        <taxon>rosids</taxon>
        <taxon>fabids</taxon>
        <taxon>Fagales</taxon>
        <taxon>Fagaceae</taxon>
        <taxon>Castanea</taxon>
    </lineage>
</organism>
<proteinExistence type="predicted"/>
<feature type="transmembrane region" description="Helical" evidence="7">
    <location>
        <begin position="241"/>
        <end position="264"/>
    </location>
</feature>
<protein>
    <recommendedName>
        <fullName evidence="12">PGG domain-containing protein</fullName>
    </recommendedName>
</protein>
<comment type="subcellular location">
    <subcellularLocation>
        <location evidence="1">Membrane</location>
        <topology evidence="1">Multi-pass membrane protein</topology>
    </subcellularLocation>
</comment>